<proteinExistence type="predicted"/>
<dbReference type="GO" id="GO:0022857">
    <property type="term" value="F:transmembrane transporter activity"/>
    <property type="evidence" value="ECO:0007669"/>
    <property type="project" value="InterPro"/>
</dbReference>
<dbReference type="PROSITE" id="PS50850">
    <property type="entry name" value="MFS"/>
    <property type="match status" value="1"/>
</dbReference>
<dbReference type="GO" id="GO:0005886">
    <property type="term" value="C:plasma membrane"/>
    <property type="evidence" value="ECO:0007669"/>
    <property type="project" value="UniProtKB-SubCell"/>
</dbReference>
<comment type="subcellular location">
    <subcellularLocation>
        <location evidence="1">Cell membrane</location>
        <topology evidence="1">Multi-pass membrane protein</topology>
    </subcellularLocation>
</comment>
<feature type="transmembrane region" description="Helical" evidence="5">
    <location>
        <begin position="363"/>
        <end position="386"/>
    </location>
</feature>
<feature type="transmembrane region" description="Helical" evidence="5">
    <location>
        <begin position="77"/>
        <end position="95"/>
    </location>
</feature>
<evidence type="ECO:0000313" key="7">
    <source>
        <dbReference type="EMBL" id="REF94854.1"/>
    </source>
</evidence>
<dbReference type="Gene3D" id="1.20.1250.20">
    <property type="entry name" value="MFS general substrate transporter like domains"/>
    <property type="match status" value="1"/>
</dbReference>
<feature type="transmembrane region" description="Helical" evidence="5">
    <location>
        <begin position="101"/>
        <end position="122"/>
    </location>
</feature>
<evidence type="ECO:0000256" key="1">
    <source>
        <dbReference type="ARBA" id="ARBA00004651"/>
    </source>
</evidence>
<evidence type="ECO:0000259" key="6">
    <source>
        <dbReference type="PROSITE" id="PS50850"/>
    </source>
</evidence>
<feature type="transmembrane region" description="Helical" evidence="5">
    <location>
        <begin position="277"/>
        <end position="294"/>
    </location>
</feature>
<comment type="caution">
    <text evidence="7">The sequence shown here is derived from an EMBL/GenBank/DDBJ whole genome shotgun (WGS) entry which is preliminary data.</text>
</comment>
<dbReference type="InterPro" id="IPR036259">
    <property type="entry name" value="MFS_trans_sf"/>
</dbReference>
<feature type="transmembrane region" description="Helical" evidence="5">
    <location>
        <begin position="168"/>
        <end position="187"/>
    </location>
</feature>
<dbReference type="PANTHER" id="PTHR23542">
    <property type="match status" value="1"/>
</dbReference>
<dbReference type="PANTHER" id="PTHR23542:SF1">
    <property type="entry name" value="MAJOR FACILITATOR SUPERFAMILY (MFS) PROFILE DOMAIN-CONTAINING PROTEIN"/>
    <property type="match status" value="1"/>
</dbReference>
<name>A0A3D9ZEB0_9ACTN</name>
<sequence length="410" mass="42060">MRLAPYRAVLRLPGVRPLLIVAILARVPSVAAGVTLTLHVVFELHRGYFAAGLVGTASTVGAAIGAPLLGRLVDRRGLRPVLAICTIAEGVFWSVAGSLPYPVLLVLALVSGVLMLPVFSVVRQSLAALVPAEHRRPAYALDSMSVELSFMVGPALAVLLATSVSPHATMFAVGAGVVLSGTALFIFNPPVRAASEESALTGPTPSRRSWLSARMVAILAIAVATTLVLGGTDVTVVAVLREAGQVSWTGLVLALWGVYSLIGGFVYGSLRRVPSPLMLLAVLAFGTLLVALAGPQWFLVALALIPAGALCAPALAAAADAVSHLAPPSVRGEAMGLHGSAITVGLALGAPLAGWVIDMSSPRWGFVATGAAGLLVALAVLPIYLIRRRPPAVPATPSQRTTEPSLAVSD</sequence>
<dbReference type="OrthoDB" id="4229605at2"/>
<keyword evidence="4 5" id="KW-0472">Membrane</keyword>
<feature type="transmembrane region" description="Helical" evidence="5">
    <location>
        <begin position="246"/>
        <end position="270"/>
    </location>
</feature>
<dbReference type="Pfam" id="PF07690">
    <property type="entry name" value="MFS_1"/>
    <property type="match status" value="1"/>
</dbReference>
<dbReference type="SUPFAM" id="SSF103473">
    <property type="entry name" value="MFS general substrate transporter"/>
    <property type="match status" value="1"/>
</dbReference>
<dbReference type="InterPro" id="IPR020846">
    <property type="entry name" value="MFS_dom"/>
</dbReference>
<protein>
    <submittedName>
        <fullName evidence="7">Putative MFS family arabinose efflux permease</fullName>
    </submittedName>
</protein>
<reference evidence="7 8" key="1">
    <citation type="submission" date="2018-08" db="EMBL/GenBank/DDBJ databases">
        <title>Sequencing the genomes of 1000 actinobacteria strains.</title>
        <authorList>
            <person name="Klenk H.-P."/>
        </authorList>
    </citation>
    <scope>NUCLEOTIDE SEQUENCE [LARGE SCALE GENOMIC DNA]</scope>
    <source>
        <strain evidence="7 8">DSM 44099</strain>
    </source>
</reference>
<evidence type="ECO:0000256" key="4">
    <source>
        <dbReference type="ARBA" id="ARBA00023136"/>
    </source>
</evidence>
<accession>A0A3D9ZEB0</accession>
<organism evidence="7 8">
    <name type="scientific">Asanoa ferruginea</name>
    <dbReference type="NCBI Taxonomy" id="53367"/>
    <lineage>
        <taxon>Bacteria</taxon>
        <taxon>Bacillati</taxon>
        <taxon>Actinomycetota</taxon>
        <taxon>Actinomycetes</taxon>
        <taxon>Micromonosporales</taxon>
        <taxon>Micromonosporaceae</taxon>
        <taxon>Asanoa</taxon>
    </lineage>
</organism>
<evidence type="ECO:0000256" key="5">
    <source>
        <dbReference type="SAM" id="Phobius"/>
    </source>
</evidence>
<dbReference type="Proteomes" id="UP000256913">
    <property type="component" value="Unassembled WGS sequence"/>
</dbReference>
<keyword evidence="2 5" id="KW-0812">Transmembrane</keyword>
<feature type="transmembrane region" description="Helical" evidence="5">
    <location>
        <begin position="48"/>
        <end position="70"/>
    </location>
</feature>
<dbReference type="RefSeq" id="WP_116066611.1">
    <property type="nucleotide sequence ID" value="NZ_BONB01000001.1"/>
</dbReference>
<dbReference type="InterPro" id="IPR011701">
    <property type="entry name" value="MFS"/>
</dbReference>
<evidence type="ECO:0000313" key="8">
    <source>
        <dbReference type="Proteomes" id="UP000256913"/>
    </source>
</evidence>
<keyword evidence="8" id="KW-1185">Reference proteome</keyword>
<feature type="transmembrane region" description="Helical" evidence="5">
    <location>
        <begin position="216"/>
        <end position="240"/>
    </location>
</feature>
<dbReference type="AlphaFoldDB" id="A0A3D9ZEB0"/>
<evidence type="ECO:0000256" key="3">
    <source>
        <dbReference type="ARBA" id="ARBA00022989"/>
    </source>
</evidence>
<feature type="transmembrane region" description="Helical" evidence="5">
    <location>
        <begin position="143"/>
        <end position="162"/>
    </location>
</feature>
<gene>
    <name evidence="7" type="ORF">DFJ67_0799</name>
</gene>
<dbReference type="EMBL" id="QUMQ01000001">
    <property type="protein sequence ID" value="REF94854.1"/>
    <property type="molecule type" value="Genomic_DNA"/>
</dbReference>
<feature type="transmembrane region" description="Helical" evidence="5">
    <location>
        <begin position="20"/>
        <end position="42"/>
    </location>
</feature>
<evidence type="ECO:0000256" key="2">
    <source>
        <dbReference type="ARBA" id="ARBA00022692"/>
    </source>
</evidence>
<feature type="domain" description="Major facilitator superfamily (MFS) profile" evidence="6">
    <location>
        <begin position="169"/>
        <end position="410"/>
    </location>
</feature>
<feature type="transmembrane region" description="Helical" evidence="5">
    <location>
        <begin position="334"/>
        <end position="357"/>
    </location>
</feature>
<keyword evidence="3 5" id="KW-1133">Transmembrane helix</keyword>